<proteinExistence type="predicted"/>
<reference evidence="2 3" key="1">
    <citation type="submission" date="2020-08" db="EMBL/GenBank/DDBJ databases">
        <title>Sequencing the genomes of 1000 actinobacteria strains.</title>
        <authorList>
            <person name="Klenk H.-P."/>
        </authorList>
    </citation>
    <scope>NUCLEOTIDE SEQUENCE [LARGE SCALE GENOMIC DNA]</scope>
    <source>
        <strain evidence="2 3">DSM 45362</strain>
    </source>
</reference>
<feature type="transmembrane region" description="Helical" evidence="1">
    <location>
        <begin position="54"/>
        <end position="74"/>
    </location>
</feature>
<organism evidence="2 3">
    <name type="scientific">Allocatelliglobosispora scoriae</name>
    <dbReference type="NCBI Taxonomy" id="643052"/>
    <lineage>
        <taxon>Bacteria</taxon>
        <taxon>Bacillati</taxon>
        <taxon>Actinomycetota</taxon>
        <taxon>Actinomycetes</taxon>
        <taxon>Micromonosporales</taxon>
        <taxon>Micromonosporaceae</taxon>
        <taxon>Allocatelliglobosispora</taxon>
    </lineage>
</organism>
<keyword evidence="1" id="KW-0472">Membrane</keyword>
<feature type="transmembrane region" description="Helical" evidence="1">
    <location>
        <begin position="129"/>
        <end position="147"/>
    </location>
</feature>
<evidence type="ECO:0008006" key="4">
    <source>
        <dbReference type="Google" id="ProtNLM"/>
    </source>
</evidence>
<evidence type="ECO:0000256" key="1">
    <source>
        <dbReference type="SAM" id="Phobius"/>
    </source>
</evidence>
<dbReference type="RefSeq" id="WP_184844923.1">
    <property type="nucleotide sequence ID" value="NZ_JACHMN010000003.1"/>
</dbReference>
<sequence length="148" mass="15427">MNAVLVVAGINAAFAGLLAGAEATVTFGVRPALGLLDDGPHLRARQALVRSLRVFVPSLFLPTVLSSIAVLVLGGGSGARWAAIVALLAWTLITFLGTVPVNQAILTWDADAPPADWRARIRRWEPLDLARTVLAALTFALLVAALGG</sequence>
<comment type="caution">
    <text evidence="2">The sequence shown here is derived from an EMBL/GenBank/DDBJ whole genome shotgun (WGS) entry which is preliminary data.</text>
</comment>
<keyword evidence="1" id="KW-1133">Transmembrane helix</keyword>
<evidence type="ECO:0000313" key="2">
    <source>
        <dbReference type="EMBL" id="MBB5873553.1"/>
    </source>
</evidence>
<feature type="transmembrane region" description="Helical" evidence="1">
    <location>
        <begin position="81"/>
        <end position="101"/>
    </location>
</feature>
<dbReference type="InterPro" id="IPR013901">
    <property type="entry name" value="Anthrone_oxy"/>
</dbReference>
<dbReference type="Proteomes" id="UP000587527">
    <property type="component" value="Unassembled WGS sequence"/>
</dbReference>
<keyword evidence="1" id="KW-0812">Transmembrane</keyword>
<evidence type="ECO:0000313" key="3">
    <source>
        <dbReference type="Proteomes" id="UP000587527"/>
    </source>
</evidence>
<accession>A0A841C343</accession>
<gene>
    <name evidence="2" type="ORF">F4553_006987</name>
</gene>
<dbReference type="AlphaFoldDB" id="A0A841C343"/>
<protein>
    <recommendedName>
        <fullName evidence="4">DUF1772 domain-containing protein</fullName>
    </recommendedName>
</protein>
<dbReference type="Pfam" id="PF08592">
    <property type="entry name" value="Anthrone_oxy"/>
    <property type="match status" value="1"/>
</dbReference>
<name>A0A841C343_9ACTN</name>
<dbReference type="EMBL" id="JACHMN010000003">
    <property type="protein sequence ID" value="MBB5873553.1"/>
    <property type="molecule type" value="Genomic_DNA"/>
</dbReference>
<keyword evidence="3" id="KW-1185">Reference proteome</keyword>